<evidence type="ECO:0000259" key="3">
    <source>
        <dbReference type="Pfam" id="PF12770"/>
    </source>
</evidence>
<dbReference type="PROSITE" id="PS50005">
    <property type="entry name" value="TPR"/>
    <property type="match status" value="1"/>
</dbReference>
<dbReference type="Gene3D" id="1.25.40.10">
    <property type="entry name" value="Tetratricopeptide repeat domain"/>
    <property type="match status" value="3"/>
</dbReference>
<dbReference type="InterPro" id="IPR024983">
    <property type="entry name" value="CHAT_dom"/>
</dbReference>
<protein>
    <recommendedName>
        <fullName evidence="3">CHAT domain-containing protein</fullName>
    </recommendedName>
</protein>
<feature type="region of interest" description="Disordered" evidence="2">
    <location>
        <begin position="24"/>
        <end position="50"/>
    </location>
</feature>
<dbReference type="Proteomes" id="UP000054007">
    <property type="component" value="Unassembled WGS sequence"/>
</dbReference>
<reference evidence="4 5" key="1">
    <citation type="journal article" date="2015" name="Fungal Genet. Biol.">
        <title>Evolution of novel wood decay mechanisms in Agaricales revealed by the genome sequences of Fistulina hepatica and Cylindrobasidium torrendii.</title>
        <authorList>
            <person name="Floudas D."/>
            <person name="Held B.W."/>
            <person name="Riley R."/>
            <person name="Nagy L.G."/>
            <person name="Koehler G."/>
            <person name="Ransdell A.S."/>
            <person name="Younus H."/>
            <person name="Chow J."/>
            <person name="Chiniquy J."/>
            <person name="Lipzen A."/>
            <person name="Tritt A."/>
            <person name="Sun H."/>
            <person name="Haridas S."/>
            <person name="LaButti K."/>
            <person name="Ohm R.A."/>
            <person name="Kues U."/>
            <person name="Blanchette R.A."/>
            <person name="Grigoriev I.V."/>
            <person name="Minto R.E."/>
            <person name="Hibbett D.S."/>
        </authorList>
    </citation>
    <scope>NUCLEOTIDE SEQUENCE [LARGE SCALE GENOMIC DNA]</scope>
    <source>
        <strain evidence="4 5">FP15055 ss-10</strain>
    </source>
</reference>
<name>A0A0D7BCR4_9AGAR</name>
<accession>A0A0D7BCR4</accession>
<evidence type="ECO:0000256" key="1">
    <source>
        <dbReference type="PROSITE-ProRule" id="PRU00339"/>
    </source>
</evidence>
<evidence type="ECO:0000313" key="4">
    <source>
        <dbReference type="EMBL" id="KIY68278.1"/>
    </source>
</evidence>
<feature type="domain" description="CHAT" evidence="3">
    <location>
        <begin position="992"/>
        <end position="1280"/>
    </location>
</feature>
<feature type="compositionally biased region" description="Basic and acidic residues" evidence="2">
    <location>
        <begin position="39"/>
        <end position="50"/>
    </location>
</feature>
<dbReference type="SMART" id="SM00028">
    <property type="entry name" value="TPR"/>
    <property type="match status" value="6"/>
</dbReference>
<keyword evidence="5" id="KW-1185">Reference proteome</keyword>
<gene>
    <name evidence="4" type="ORF">CYLTODRAFT_374646</name>
</gene>
<evidence type="ECO:0000256" key="2">
    <source>
        <dbReference type="SAM" id="MobiDB-lite"/>
    </source>
</evidence>
<evidence type="ECO:0000313" key="5">
    <source>
        <dbReference type="Proteomes" id="UP000054007"/>
    </source>
</evidence>
<proteinExistence type="predicted"/>
<dbReference type="STRING" id="1314674.A0A0D7BCR4"/>
<dbReference type="InterPro" id="IPR011990">
    <property type="entry name" value="TPR-like_helical_dom_sf"/>
</dbReference>
<dbReference type="InterPro" id="IPR019734">
    <property type="entry name" value="TPR_rpt"/>
</dbReference>
<dbReference type="EMBL" id="KN880506">
    <property type="protein sequence ID" value="KIY68278.1"/>
    <property type="molecule type" value="Genomic_DNA"/>
</dbReference>
<organism evidence="4 5">
    <name type="scientific">Cylindrobasidium torrendii FP15055 ss-10</name>
    <dbReference type="NCBI Taxonomy" id="1314674"/>
    <lineage>
        <taxon>Eukaryota</taxon>
        <taxon>Fungi</taxon>
        <taxon>Dikarya</taxon>
        <taxon>Basidiomycota</taxon>
        <taxon>Agaricomycotina</taxon>
        <taxon>Agaricomycetes</taxon>
        <taxon>Agaricomycetidae</taxon>
        <taxon>Agaricales</taxon>
        <taxon>Marasmiineae</taxon>
        <taxon>Physalacriaceae</taxon>
        <taxon>Cylindrobasidium</taxon>
    </lineage>
</organism>
<dbReference type="Pfam" id="PF12770">
    <property type="entry name" value="CHAT"/>
    <property type="match status" value="1"/>
</dbReference>
<dbReference type="PANTHER" id="PTHR19959:SF119">
    <property type="entry name" value="FUNGAL LIPASE-LIKE DOMAIN-CONTAINING PROTEIN"/>
    <property type="match status" value="1"/>
</dbReference>
<feature type="repeat" description="TPR" evidence="1">
    <location>
        <begin position="642"/>
        <end position="675"/>
    </location>
</feature>
<sequence length="1299" mass="144210">MDGDFERFLDDHDPNPERWMFSALERLDDERGEDQEMSASERERRQNEIEKEYKRRACNRLARLTNEMMATKHERRQDDVKAMELESMPDSNSQKVHLLARHGNMCYERCEATGKKGDLDRSVATFRRALKLPGLDVAMVASLLDDLGIGLATYSFKFRLFDDIDEAIDLLQNSVNRRKDDDLSMPECLSTLGSALMLRFDHAGKLEDIDKSVTAHQQAVKLSESHPSHLIFLANYGDSLCCRFESTGHIADLENAIHAHRRAVDLTTPDDQLLPWRLGCLGRSLRNKFDHLGHVQDIDAAIEASQRAAYLTASSHSVCARHLDSIGTNLALRVTRFGGLESLDKAINAHERAIRLTPEDHIRMPQYLHNLSGSLMRRFYETQRLEDINKALSALKRAIALIPDKRSYLPTFLTCLASCYSCRFENGGDLGDLEKSISAQQRAVDLTPEGHSRRASFLHNLGNSLCAQYRYTDSFDSVEQATIVLRQAVNMTPSDHAQLLKRLTSLGTILRCRFGGTGDPADLNEAISMGKRAVELTTYDSIALPGCLASLGQSLVRRFQDAGDVVDIEDAAAALAKSIEITPEGNPHLSGRLATYGTARRDQYELTGSLDYLADAVAAHSKALELIFEDHPRFADYLDNLGASLSARGVATKNMEDIERAIEMQRRAVKLSPNDHPQTVAIIKSLGSTYCNLVREKFSISDCVEALKIFHTAAFAKGSFSESLKAAKVLVRMVDMYPAVKGAHDIDILSVYARILESIPKVAWVGHIFSKRYKELSKLMDHVGMAVAAAIEAGKNTLALEWFEAGRAIVWSQVQNLRTPHDELFEWYPEEAKNFVQVAADLERATKREALVDDDADEGMIRKSLEEQGISHRRLATRYEALVEEIRGLPGLDGFLRPRGIEQLKAAARESLVVCINVDLKRCSALLLPEASTGKDVHHVPLPDLSLMCCTVWKSTLDSYRRQEAQQARAGYLSPFTLDDSAEEPPEAIILRLLAEMWNWVVKPVLDAVEGIGAAEEGLLHITWCMSDDLSFLPLHAAGLYDSEDDATKAFNRIVSSYIPTLASILPRGSPRAQADEQTGKISVVIQPDSPASSTMPALRGTITEADKIRAHIPANDFTLLEGAAGTVSNVLDAMQHHPWVHLACHGIQNAAEPLESALVLHDGRLTLSKMMETSLPNAELAFLSACETAMGDSNVPNEAVHLAAGMLGAGYKTVIGTLWSIGDYEAPLVADVFYRTLLQEKRTTGKLDAAYALHKAVEALRKKVGEREFVRWMPFVHYGLRDPSASMSKEDIQKKEHV</sequence>
<dbReference type="SUPFAM" id="SSF48452">
    <property type="entry name" value="TPR-like"/>
    <property type="match status" value="2"/>
</dbReference>
<dbReference type="Pfam" id="PF13374">
    <property type="entry name" value="TPR_10"/>
    <property type="match status" value="2"/>
</dbReference>
<keyword evidence="1" id="KW-0802">TPR repeat</keyword>
<dbReference type="OrthoDB" id="9991317at2759"/>
<dbReference type="PANTHER" id="PTHR19959">
    <property type="entry name" value="KINESIN LIGHT CHAIN"/>
    <property type="match status" value="1"/>
</dbReference>